<dbReference type="PROSITE" id="PS50007">
    <property type="entry name" value="PIPLC_X_DOMAIN"/>
    <property type="match status" value="1"/>
</dbReference>
<accession>A0ABY7VL39</accession>
<sequence length="554" mass="60879">MNTKAINKRLIPNKHISKKPAKQKARLLAITAAVSAFTASADQLGPYNSQDWVAQVYQNRGDTRLRDIVIPGTHDSGTYNMHSASDLSPDAEAWAPYVTGLLGQAGGHIIAKWGRTQSYDIKTMLAKGIRHFDLRIKKHQGEFVIVHTMVAMKVTEVLSQVSQFAREHPKEPIILEVAKTPDGGDMPALLDLFDLYLGKHKANNSTKAADLTLNTLWQDHGGDGSNDNVLVVWTSSSDDGKSRGYFGAENFTGTWANTESYGELRDRLLAGLKSAPADKLFYSAFTYTPTAGTIIKDAIGFGKKRDLQNWSQDFLRPYLGELVPGWAQAGYRPNIMTADFFEYTAMIPTALQLNTLPPEVPTNKLQVTRADNVKRVWSDVNSGADTDGSVWVAEEKPGYKPLASVAISGYHFDPALDPLLVKADQPGVVRPLGYNWVWDDVGNGGSEFIQVWRPIAPAGYVCLGDVATPTAHQHIAPSTDLIRCVHQSYVAQAPHIYQKWTDKDSGGTYDGSLWDSANHNGSTYNIGALRTSRGYAQPDQALFQLLQKGKTVEM</sequence>
<evidence type="ECO:0000256" key="3">
    <source>
        <dbReference type="ARBA" id="ARBA00019758"/>
    </source>
</evidence>
<name>A0ABY7VL39_9GAMM</name>
<dbReference type="SUPFAM" id="SSF51695">
    <property type="entry name" value="PLC-like phosphodiesterases"/>
    <property type="match status" value="1"/>
</dbReference>
<evidence type="ECO:0000259" key="6">
    <source>
        <dbReference type="SMART" id="SM00148"/>
    </source>
</evidence>
<dbReference type="SMART" id="SM00148">
    <property type="entry name" value="PLCXc"/>
    <property type="match status" value="1"/>
</dbReference>
<dbReference type="EMBL" id="CP059693">
    <property type="protein sequence ID" value="WDE14211.1"/>
    <property type="molecule type" value="Genomic_DNA"/>
</dbReference>
<organism evidence="7 8">
    <name type="scientific">Thalassomonas haliotis</name>
    <dbReference type="NCBI Taxonomy" id="485448"/>
    <lineage>
        <taxon>Bacteria</taxon>
        <taxon>Pseudomonadati</taxon>
        <taxon>Pseudomonadota</taxon>
        <taxon>Gammaproteobacteria</taxon>
        <taxon>Alteromonadales</taxon>
        <taxon>Colwelliaceae</taxon>
        <taxon>Thalassomonas</taxon>
    </lineage>
</organism>
<dbReference type="Gene3D" id="3.20.20.190">
    <property type="entry name" value="Phosphatidylinositol (PI) phosphodiesterase"/>
    <property type="match status" value="1"/>
</dbReference>
<dbReference type="PANTHER" id="PTHR13593">
    <property type="match status" value="1"/>
</dbReference>
<gene>
    <name evidence="7" type="ORF">H3N35_12810</name>
</gene>
<dbReference type="InterPro" id="IPR017946">
    <property type="entry name" value="PLC-like_Pdiesterase_TIM-brl"/>
</dbReference>
<evidence type="ECO:0000256" key="1">
    <source>
        <dbReference type="ARBA" id="ARBA00001316"/>
    </source>
</evidence>
<protein>
    <recommendedName>
        <fullName evidence="3">1-phosphatidylinositol phosphodiesterase</fullName>
        <ecNumber evidence="2">4.6.1.13</ecNumber>
    </recommendedName>
    <alternativeName>
        <fullName evidence="4">Phosphatidylinositol diacylglycerol-lyase</fullName>
    </alternativeName>
    <alternativeName>
        <fullName evidence="5">Phosphatidylinositol-specific phospholipase C</fullName>
    </alternativeName>
</protein>
<comment type="catalytic activity">
    <reaction evidence="1">
        <text>a 1,2-diacyl-sn-glycero-3-phospho-(1D-myo-inositol) = 1D-myo-inositol 1,2-cyclic phosphate + a 1,2-diacyl-sn-glycerol</text>
        <dbReference type="Rhea" id="RHEA:17093"/>
        <dbReference type="ChEBI" id="CHEBI:17815"/>
        <dbReference type="ChEBI" id="CHEBI:57880"/>
        <dbReference type="ChEBI" id="CHEBI:58484"/>
        <dbReference type="EC" id="4.6.1.13"/>
    </reaction>
</comment>
<dbReference type="InterPro" id="IPR000909">
    <property type="entry name" value="PLipase_C_PInositol-sp_X_dom"/>
</dbReference>
<dbReference type="Pfam" id="PF00388">
    <property type="entry name" value="PI-PLC-X"/>
    <property type="match status" value="1"/>
</dbReference>
<evidence type="ECO:0000313" key="8">
    <source>
        <dbReference type="Proteomes" id="UP001215231"/>
    </source>
</evidence>
<proteinExistence type="predicted"/>
<evidence type="ECO:0000256" key="5">
    <source>
        <dbReference type="ARBA" id="ARBA00030782"/>
    </source>
</evidence>
<reference evidence="7 8" key="1">
    <citation type="journal article" date="2022" name="Mar. Drugs">
        <title>Bioassay-Guided Fractionation Leads to the Detection of Cholic Acid Generated by the Rare Thalassomonas sp.</title>
        <authorList>
            <person name="Pheiffer F."/>
            <person name="Schneider Y.K."/>
            <person name="Hansen E.H."/>
            <person name="Andersen J.H."/>
            <person name="Isaksson J."/>
            <person name="Busche T."/>
            <person name="R C."/>
            <person name="Kalinowski J."/>
            <person name="Zyl L.V."/>
            <person name="Trindade M."/>
        </authorList>
    </citation>
    <scope>NUCLEOTIDE SEQUENCE [LARGE SCALE GENOMIC DNA]</scope>
    <source>
        <strain evidence="7 8">A5K-61T</strain>
    </source>
</reference>
<dbReference type="EC" id="4.6.1.13" evidence="2"/>
<evidence type="ECO:0000256" key="2">
    <source>
        <dbReference type="ARBA" id="ARBA00012581"/>
    </source>
</evidence>
<dbReference type="Proteomes" id="UP001215231">
    <property type="component" value="Chromosome"/>
</dbReference>
<dbReference type="RefSeq" id="WP_274054742.1">
    <property type="nucleotide sequence ID" value="NZ_CP059693.1"/>
</dbReference>
<dbReference type="CDD" id="cd08587">
    <property type="entry name" value="PI-PLCXDc_like"/>
    <property type="match status" value="1"/>
</dbReference>
<feature type="domain" description="Phosphatidylinositol-specific phospholipase C X" evidence="6">
    <location>
        <begin position="61"/>
        <end position="234"/>
    </location>
</feature>
<dbReference type="InterPro" id="IPR051057">
    <property type="entry name" value="PI-PLC_domain"/>
</dbReference>
<dbReference type="PANTHER" id="PTHR13593:SF113">
    <property type="entry name" value="SI:DKEY-266F7.9"/>
    <property type="match status" value="1"/>
</dbReference>
<evidence type="ECO:0000313" key="7">
    <source>
        <dbReference type="EMBL" id="WDE14211.1"/>
    </source>
</evidence>
<keyword evidence="8" id="KW-1185">Reference proteome</keyword>
<evidence type="ECO:0000256" key="4">
    <source>
        <dbReference type="ARBA" id="ARBA00030474"/>
    </source>
</evidence>